<name>A0A4C1XUQ3_EUMVA</name>
<evidence type="ECO:0000256" key="1">
    <source>
        <dbReference type="SAM" id="MobiDB-lite"/>
    </source>
</evidence>
<protein>
    <submittedName>
        <fullName evidence="2">Uncharacterized protein</fullName>
    </submittedName>
</protein>
<dbReference type="OrthoDB" id="6493944at2759"/>
<evidence type="ECO:0000313" key="2">
    <source>
        <dbReference type="EMBL" id="GBP66773.1"/>
    </source>
</evidence>
<evidence type="ECO:0000313" key="3">
    <source>
        <dbReference type="Proteomes" id="UP000299102"/>
    </source>
</evidence>
<feature type="region of interest" description="Disordered" evidence="1">
    <location>
        <begin position="1"/>
        <end position="34"/>
    </location>
</feature>
<accession>A0A4C1XUQ3</accession>
<dbReference type="Proteomes" id="UP000299102">
    <property type="component" value="Unassembled WGS sequence"/>
</dbReference>
<gene>
    <name evidence="2" type="ORF">EVAR_48180_1</name>
</gene>
<dbReference type="EMBL" id="BGZK01000967">
    <property type="protein sequence ID" value="GBP66773.1"/>
    <property type="molecule type" value="Genomic_DNA"/>
</dbReference>
<proteinExistence type="predicted"/>
<feature type="compositionally biased region" description="Polar residues" evidence="1">
    <location>
        <begin position="1"/>
        <end position="12"/>
    </location>
</feature>
<reference evidence="2 3" key="1">
    <citation type="journal article" date="2019" name="Commun. Biol.">
        <title>The bagworm genome reveals a unique fibroin gene that provides high tensile strength.</title>
        <authorList>
            <person name="Kono N."/>
            <person name="Nakamura H."/>
            <person name="Ohtoshi R."/>
            <person name="Tomita M."/>
            <person name="Numata K."/>
            <person name="Arakawa K."/>
        </authorList>
    </citation>
    <scope>NUCLEOTIDE SEQUENCE [LARGE SCALE GENOMIC DNA]</scope>
</reference>
<sequence>MTPLLRSTTPQTFRDKLSGSHTQPPMLAQRESRTANDCCHREAAKVWSCRVGTPTQPAPPDRVQSLFNDIELYPTKTQAVGFWYLGTRIRVRVTRHHTCHIRIGNPKVCLAPAPAPAISFYGGSILFMVHRSQDDY</sequence>
<dbReference type="AlphaFoldDB" id="A0A4C1XUQ3"/>
<comment type="caution">
    <text evidence="2">The sequence shown here is derived from an EMBL/GenBank/DDBJ whole genome shotgun (WGS) entry which is preliminary data.</text>
</comment>
<organism evidence="2 3">
    <name type="scientific">Eumeta variegata</name>
    <name type="common">Bagworm moth</name>
    <name type="synonym">Eumeta japonica</name>
    <dbReference type="NCBI Taxonomy" id="151549"/>
    <lineage>
        <taxon>Eukaryota</taxon>
        <taxon>Metazoa</taxon>
        <taxon>Ecdysozoa</taxon>
        <taxon>Arthropoda</taxon>
        <taxon>Hexapoda</taxon>
        <taxon>Insecta</taxon>
        <taxon>Pterygota</taxon>
        <taxon>Neoptera</taxon>
        <taxon>Endopterygota</taxon>
        <taxon>Lepidoptera</taxon>
        <taxon>Glossata</taxon>
        <taxon>Ditrysia</taxon>
        <taxon>Tineoidea</taxon>
        <taxon>Psychidae</taxon>
        <taxon>Oiketicinae</taxon>
        <taxon>Eumeta</taxon>
    </lineage>
</organism>
<keyword evidence="3" id="KW-1185">Reference proteome</keyword>